<feature type="transmembrane region" description="Helical" evidence="10">
    <location>
        <begin position="86"/>
        <end position="103"/>
    </location>
</feature>
<proteinExistence type="inferred from homology"/>
<evidence type="ECO:0000313" key="11">
    <source>
        <dbReference type="EMBL" id="GAA0258647.1"/>
    </source>
</evidence>
<comment type="subcellular location">
    <subcellularLocation>
        <location evidence="1 10">Cell membrane</location>
        <topology evidence="1 10">Multi-pass membrane protein</topology>
    </subcellularLocation>
</comment>
<evidence type="ECO:0000256" key="5">
    <source>
        <dbReference type="ARBA" id="ARBA00023136"/>
    </source>
</evidence>
<keyword evidence="2 10" id="KW-1003">Cell membrane</keyword>
<comment type="similarity">
    <text evidence="7 10">Belongs to the fluoride channel Fluc/FEX (TC 1.A.43) family.</text>
</comment>
<evidence type="ECO:0000256" key="8">
    <source>
        <dbReference type="ARBA" id="ARBA00035585"/>
    </source>
</evidence>
<dbReference type="InterPro" id="IPR003691">
    <property type="entry name" value="FluC"/>
</dbReference>
<comment type="caution">
    <text evidence="11">The sequence shown here is derived from an EMBL/GenBank/DDBJ whole genome shotgun (WGS) entry which is preliminary data.</text>
</comment>
<evidence type="ECO:0000313" key="12">
    <source>
        <dbReference type="Proteomes" id="UP001500416"/>
    </source>
</evidence>
<dbReference type="HAMAP" id="MF_00454">
    <property type="entry name" value="FluC"/>
    <property type="match status" value="1"/>
</dbReference>
<keyword evidence="6 10" id="KW-0407">Ion channel</keyword>
<evidence type="ECO:0000256" key="7">
    <source>
        <dbReference type="ARBA" id="ARBA00035120"/>
    </source>
</evidence>
<protein>
    <recommendedName>
        <fullName evidence="10">Fluoride-specific ion channel FluC</fullName>
    </recommendedName>
</protein>
<keyword evidence="12" id="KW-1185">Reference proteome</keyword>
<feature type="transmembrane region" description="Helical" evidence="10">
    <location>
        <begin position="115"/>
        <end position="139"/>
    </location>
</feature>
<dbReference type="PANTHER" id="PTHR28259:SF1">
    <property type="entry name" value="FLUORIDE EXPORT PROTEIN 1-RELATED"/>
    <property type="match status" value="1"/>
</dbReference>
<keyword evidence="3 10" id="KW-0812">Transmembrane</keyword>
<feature type="transmembrane region" description="Helical" evidence="10">
    <location>
        <begin position="52"/>
        <end position="74"/>
    </location>
</feature>
<sequence>MPTEPVDPDIDLHVPAQRRELARTHGGVLAVIALGGGLGGLARYGVGLLVPGPWGTLLVNVVGGALIGVLMVLITERWRAHPLARPFLGVGVLGGFTTFSTHTDDFRRLLAPGGVPVAFGYLVLTLVAAVAATALAVAVTRRAVA</sequence>
<feature type="binding site" evidence="10">
    <location>
        <position position="94"/>
    </location>
    <ligand>
        <name>Na(+)</name>
        <dbReference type="ChEBI" id="CHEBI:29101"/>
        <note>structural</note>
    </ligand>
</feature>
<evidence type="ECO:0000256" key="10">
    <source>
        <dbReference type="HAMAP-Rule" id="MF_00454"/>
    </source>
</evidence>
<evidence type="ECO:0000256" key="6">
    <source>
        <dbReference type="ARBA" id="ARBA00023303"/>
    </source>
</evidence>
<reference evidence="11 12" key="1">
    <citation type="journal article" date="2019" name="Int. J. Syst. Evol. Microbiol.">
        <title>The Global Catalogue of Microorganisms (GCM) 10K type strain sequencing project: providing services to taxonomists for standard genome sequencing and annotation.</title>
        <authorList>
            <consortium name="The Broad Institute Genomics Platform"/>
            <consortium name="The Broad Institute Genome Sequencing Center for Infectious Disease"/>
            <person name="Wu L."/>
            <person name="Ma J."/>
        </authorList>
    </citation>
    <scope>NUCLEOTIDE SEQUENCE [LARGE SCALE GENOMIC DNA]</scope>
    <source>
        <strain evidence="11 12">JCM 3380</strain>
    </source>
</reference>
<dbReference type="EMBL" id="BAAABU010000027">
    <property type="protein sequence ID" value="GAA0258647.1"/>
    <property type="molecule type" value="Genomic_DNA"/>
</dbReference>
<evidence type="ECO:0000256" key="9">
    <source>
        <dbReference type="ARBA" id="ARBA00049940"/>
    </source>
</evidence>
<keyword evidence="4 10" id="KW-1133">Transmembrane helix</keyword>
<comment type="catalytic activity">
    <reaction evidence="8">
        <text>fluoride(in) = fluoride(out)</text>
        <dbReference type="Rhea" id="RHEA:76159"/>
        <dbReference type="ChEBI" id="CHEBI:17051"/>
    </reaction>
    <physiologicalReaction direction="left-to-right" evidence="8">
        <dbReference type="Rhea" id="RHEA:76160"/>
    </physiologicalReaction>
</comment>
<name>A0ABN0UQU6_9PSEU</name>
<comment type="function">
    <text evidence="9 10">Fluoride-specific ion channel. Important for reducing fluoride concentration in the cell, thus reducing its toxicity.</text>
</comment>
<evidence type="ECO:0000256" key="1">
    <source>
        <dbReference type="ARBA" id="ARBA00004651"/>
    </source>
</evidence>
<organism evidence="11 12">
    <name type="scientific">Saccharothrix mutabilis subsp. mutabilis</name>
    <dbReference type="NCBI Taxonomy" id="66855"/>
    <lineage>
        <taxon>Bacteria</taxon>
        <taxon>Bacillati</taxon>
        <taxon>Actinomycetota</taxon>
        <taxon>Actinomycetes</taxon>
        <taxon>Pseudonocardiales</taxon>
        <taxon>Pseudonocardiaceae</taxon>
        <taxon>Saccharothrix</taxon>
    </lineage>
</organism>
<evidence type="ECO:0000256" key="2">
    <source>
        <dbReference type="ARBA" id="ARBA00022475"/>
    </source>
</evidence>
<dbReference type="PANTHER" id="PTHR28259">
    <property type="entry name" value="FLUORIDE EXPORT PROTEIN 1-RELATED"/>
    <property type="match status" value="1"/>
</dbReference>
<gene>
    <name evidence="10" type="primary">fluC</name>
    <name evidence="10" type="synonym">crcB</name>
    <name evidence="11" type="ORF">GCM10010492_69530</name>
</gene>
<feature type="binding site" evidence="10">
    <location>
        <position position="97"/>
    </location>
    <ligand>
        <name>Na(+)</name>
        <dbReference type="ChEBI" id="CHEBI:29101"/>
        <note>structural</note>
    </ligand>
</feature>
<dbReference type="Proteomes" id="UP001500416">
    <property type="component" value="Unassembled WGS sequence"/>
</dbReference>
<keyword evidence="10" id="KW-0479">Metal-binding</keyword>
<keyword evidence="5 10" id="KW-0472">Membrane</keyword>
<accession>A0ABN0UQU6</accession>
<comment type="activity regulation">
    <text evidence="10">Na(+) is not transported, but it plays an essential structural role and its presence is essential for fluoride channel function.</text>
</comment>
<dbReference type="RefSeq" id="WP_343939039.1">
    <property type="nucleotide sequence ID" value="NZ_BAAABU010000027.1"/>
</dbReference>
<evidence type="ECO:0000256" key="4">
    <source>
        <dbReference type="ARBA" id="ARBA00022989"/>
    </source>
</evidence>
<evidence type="ECO:0000256" key="3">
    <source>
        <dbReference type="ARBA" id="ARBA00022692"/>
    </source>
</evidence>
<keyword evidence="10" id="KW-0813">Transport</keyword>
<keyword evidence="10" id="KW-0406">Ion transport</keyword>
<keyword evidence="10" id="KW-0915">Sodium</keyword>
<dbReference type="Pfam" id="PF02537">
    <property type="entry name" value="CRCB"/>
    <property type="match status" value="1"/>
</dbReference>
<feature type="transmembrane region" description="Helical" evidence="10">
    <location>
        <begin position="27"/>
        <end position="46"/>
    </location>
</feature>